<dbReference type="InterPro" id="IPR049453">
    <property type="entry name" value="Memb_transporter_dom"/>
</dbReference>
<dbReference type="Proteomes" id="UP001167864">
    <property type="component" value="Unassembled WGS sequence"/>
</dbReference>
<dbReference type="PANTHER" id="PTHR30509:SF42">
    <property type="entry name" value="INNER MEMBRANE PROTEIN YEEA"/>
    <property type="match status" value="1"/>
</dbReference>
<feature type="transmembrane region" description="Helical" evidence="7">
    <location>
        <begin position="142"/>
        <end position="162"/>
    </location>
</feature>
<name>A0AAW7JVI1_9GAMM</name>
<feature type="transmembrane region" description="Helical" evidence="7">
    <location>
        <begin position="118"/>
        <end position="136"/>
    </location>
</feature>
<dbReference type="EMBL" id="JAUEHU010000005">
    <property type="protein sequence ID" value="MDN0086993.1"/>
    <property type="molecule type" value="Genomic_DNA"/>
</dbReference>
<feature type="transmembrane region" description="Helical" evidence="7">
    <location>
        <begin position="73"/>
        <end position="90"/>
    </location>
</feature>
<comment type="similarity">
    <text evidence="6">Belongs to the YccS/YhfK family.</text>
</comment>
<keyword evidence="5 7" id="KW-0472">Membrane</keyword>
<keyword evidence="11" id="KW-1185">Reference proteome</keyword>
<organism evidence="10 12">
    <name type="scientific">Yersinia nurmii</name>
    <dbReference type="NCBI Taxonomy" id="685706"/>
    <lineage>
        <taxon>Bacteria</taxon>
        <taxon>Pseudomonadati</taxon>
        <taxon>Pseudomonadota</taxon>
        <taxon>Gammaproteobacteria</taxon>
        <taxon>Enterobacterales</taxon>
        <taxon>Yersiniaceae</taxon>
        <taxon>Yersinia</taxon>
    </lineage>
</organism>
<dbReference type="EMBL" id="CPYD01000002">
    <property type="protein sequence ID" value="CNE16888.1"/>
    <property type="molecule type" value="Genomic_DNA"/>
</dbReference>
<evidence type="ECO:0000256" key="6">
    <source>
        <dbReference type="ARBA" id="ARBA00043993"/>
    </source>
</evidence>
<evidence type="ECO:0000313" key="10">
    <source>
        <dbReference type="EMBL" id="MDN0086993.1"/>
    </source>
</evidence>
<keyword evidence="4 7" id="KW-1133">Transmembrane helix</keyword>
<evidence type="ECO:0000313" key="11">
    <source>
        <dbReference type="Proteomes" id="UP000040578"/>
    </source>
</evidence>
<accession>A0AAW7JVI1</accession>
<feature type="transmembrane region" description="Helical" evidence="7">
    <location>
        <begin position="96"/>
        <end position="113"/>
    </location>
</feature>
<dbReference type="RefSeq" id="WP_049597129.1">
    <property type="nucleotide sequence ID" value="NZ_CPYD01000002.1"/>
</dbReference>
<dbReference type="AlphaFoldDB" id="A0AAW7JVI1"/>
<evidence type="ECO:0000259" key="8">
    <source>
        <dbReference type="Pfam" id="PF13515"/>
    </source>
</evidence>
<dbReference type="Pfam" id="PF13515">
    <property type="entry name" value="FUSC_2"/>
    <property type="match status" value="1"/>
</dbReference>
<keyword evidence="3 7" id="KW-0812">Transmembrane</keyword>
<feature type="domain" description="Integral membrane bound transporter" evidence="8">
    <location>
        <begin position="33"/>
        <end position="158"/>
    </location>
</feature>
<keyword evidence="2" id="KW-1003">Cell membrane</keyword>
<evidence type="ECO:0000256" key="4">
    <source>
        <dbReference type="ARBA" id="ARBA00022989"/>
    </source>
</evidence>
<protein>
    <submittedName>
        <fullName evidence="10">FUSC family protein</fullName>
    </submittedName>
    <submittedName>
        <fullName evidence="9">Inner membrane protein</fullName>
    </submittedName>
</protein>
<dbReference type="GO" id="GO:0005886">
    <property type="term" value="C:plasma membrane"/>
    <property type="evidence" value="ECO:0007669"/>
    <property type="project" value="UniProtKB-SubCell"/>
</dbReference>
<gene>
    <name evidence="9" type="primary">yeeA</name>
    <name evidence="9" type="ORF">ERS137967_00935</name>
    <name evidence="10" type="ORF">QVN42_06215</name>
</gene>
<evidence type="ECO:0000256" key="5">
    <source>
        <dbReference type="ARBA" id="ARBA00023136"/>
    </source>
</evidence>
<dbReference type="Proteomes" id="UP000040578">
    <property type="component" value="Unassembled WGS sequence"/>
</dbReference>
<proteinExistence type="inferred from homology"/>
<evidence type="ECO:0000256" key="3">
    <source>
        <dbReference type="ARBA" id="ARBA00022692"/>
    </source>
</evidence>
<reference evidence="9 11" key="1">
    <citation type="submission" date="2015-03" db="EMBL/GenBank/DDBJ databases">
        <authorList>
            <consortium name="Pathogen Informatics"/>
            <person name="Murphy D."/>
        </authorList>
    </citation>
    <scope>NUCLEOTIDE SEQUENCE [LARGE SCALE GENOMIC DNA]</scope>
    <source>
        <strain evidence="9">Type strain: CIP110231</strain>
        <strain evidence="11">type strain: CIP110231</strain>
    </source>
</reference>
<feature type="transmembrane region" description="Helical" evidence="7">
    <location>
        <begin position="20"/>
        <end position="41"/>
    </location>
</feature>
<dbReference type="PANTHER" id="PTHR30509">
    <property type="entry name" value="P-HYDROXYBENZOIC ACID EFFLUX PUMP SUBUNIT-RELATED"/>
    <property type="match status" value="1"/>
</dbReference>
<evidence type="ECO:0000256" key="2">
    <source>
        <dbReference type="ARBA" id="ARBA00022475"/>
    </source>
</evidence>
<comment type="caution">
    <text evidence="10">The sequence shown here is derived from an EMBL/GenBank/DDBJ whole genome shotgun (WGS) entry which is preliminary data.</text>
</comment>
<sequence length="352" mass="39513">MRLDKEITPLDNLIYSHYRIAHALRISVAFVLTFLILRLLAFPDATWALITLVVVMGPLSYWGNVFSRAIQRIGGTLCGAASGLVALYLQQYSLTAMLAWCFVVMFVCGYLTLGNRPYMALLIGVTLALVCGSGSVDMSTALWRSADVILGSILALLFTSIYPQRAFTHWRMQLSASLHAISTIYAAYLSPNVVDRPRLEDKIKSELARLVKMRGYIASATKESGIDKEVFNAIQTLYRNVVSTLELLADAYWSSRESHFLLLNVQTLRHTQLLTIRTLDNLCQCLLSGQPEYEEAAASELSEISVELEKLLEVATKNQQIEAPIYGYVWLSIEITRQLKELGDLIEMTMRR</sequence>
<evidence type="ECO:0000256" key="7">
    <source>
        <dbReference type="SAM" id="Phobius"/>
    </source>
</evidence>
<feature type="transmembrane region" description="Helical" evidence="7">
    <location>
        <begin position="47"/>
        <end position="66"/>
    </location>
</feature>
<evidence type="ECO:0000256" key="1">
    <source>
        <dbReference type="ARBA" id="ARBA00004651"/>
    </source>
</evidence>
<evidence type="ECO:0000313" key="12">
    <source>
        <dbReference type="Proteomes" id="UP001167864"/>
    </source>
</evidence>
<evidence type="ECO:0000313" key="9">
    <source>
        <dbReference type="EMBL" id="CNE16888.1"/>
    </source>
</evidence>
<comment type="subcellular location">
    <subcellularLocation>
        <location evidence="1">Cell membrane</location>
        <topology evidence="1">Multi-pass membrane protein</topology>
    </subcellularLocation>
</comment>
<reference evidence="10" key="2">
    <citation type="submission" date="2023-06" db="EMBL/GenBank/DDBJ databases">
        <authorList>
            <person name="Polev D.E."/>
            <person name="Saitova A.T."/>
            <person name="Bogumilchik E.A."/>
            <person name="Kokorina G.I."/>
            <person name="Voskresenskaia E.A."/>
        </authorList>
    </citation>
    <scope>NUCLEOTIDE SEQUENCE</scope>
    <source>
        <strain evidence="10">2145 StPb PI</strain>
    </source>
</reference>